<dbReference type="Proteomes" id="UP000308133">
    <property type="component" value="Unassembled WGS sequence"/>
</dbReference>
<evidence type="ECO:0000313" key="2">
    <source>
        <dbReference type="Proteomes" id="UP000308133"/>
    </source>
</evidence>
<reference evidence="1 2" key="1">
    <citation type="submission" date="2018-02" db="EMBL/GenBank/DDBJ databases">
        <title>Draft genome sequences of Elsinoe sp., causing black scab on jojoba.</title>
        <authorList>
            <person name="Stodart B."/>
            <person name="Jeffress S."/>
            <person name="Ash G."/>
            <person name="Arun Chinnappa K."/>
        </authorList>
    </citation>
    <scope>NUCLEOTIDE SEQUENCE [LARGE SCALE GENOMIC DNA]</scope>
    <source>
        <strain evidence="1 2">Hillstone_2</strain>
    </source>
</reference>
<dbReference type="InterPro" id="IPR011990">
    <property type="entry name" value="TPR-like_helical_dom_sf"/>
</dbReference>
<gene>
    <name evidence="1" type="ORF">C1H76_1933</name>
</gene>
<dbReference type="EMBL" id="PTQR01000024">
    <property type="protein sequence ID" value="TKX25787.1"/>
    <property type="molecule type" value="Genomic_DNA"/>
</dbReference>
<accession>A0A4U7BCW5</accession>
<dbReference type="Gene3D" id="1.25.40.10">
    <property type="entry name" value="Tetratricopeptide repeat domain"/>
    <property type="match status" value="1"/>
</dbReference>
<dbReference type="PANTHER" id="PTHR45588">
    <property type="entry name" value="TPR DOMAIN-CONTAINING PROTEIN"/>
    <property type="match status" value="1"/>
</dbReference>
<dbReference type="AlphaFoldDB" id="A0A4U7BCW5"/>
<proteinExistence type="predicted"/>
<sequence length="328" mass="36624">MPTHIDVLVGEYDRAIKCNYRATVADDKFFARQGGVNFYSFYRLHNYHSLIYAAMLAGQSRAALESVDRMEATITEAMLLTQSPPMANWLEFFLAVRVHVLIRFGLWSDLKALPVPTDQVLYCTTTAMTHYGKGIAHAATNDLAQADVQRALFAAAASRVPPSRLDFPNRIVDILKVATSMLDGEIAYRRGDVDVAFQHLRDAIVHEDNLQYTEPWGWMLPARHPYGALSLEQGRVEQARRAYAEDLGLEKTLTRAHAHPRNVWALSGYYECLVRLGREEEAREVQEKLVVAKRGADVDVASSCFCRLGTEEGCVGRGQGKVCGNGES</sequence>
<evidence type="ECO:0000313" key="1">
    <source>
        <dbReference type="EMBL" id="TKX25787.1"/>
    </source>
</evidence>
<dbReference type="SUPFAM" id="SSF48452">
    <property type="entry name" value="TPR-like"/>
    <property type="match status" value="1"/>
</dbReference>
<dbReference type="PANTHER" id="PTHR45588:SF1">
    <property type="entry name" value="WW DOMAIN-CONTAINING PROTEIN"/>
    <property type="match status" value="1"/>
</dbReference>
<protein>
    <submittedName>
        <fullName evidence="1">Uncharacterized protein</fullName>
    </submittedName>
</protein>
<name>A0A4U7BCW5_9PEZI</name>
<comment type="caution">
    <text evidence="1">The sequence shown here is derived from an EMBL/GenBank/DDBJ whole genome shotgun (WGS) entry which is preliminary data.</text>
</comment>
<organism evidence="1 2">
    <name type="scientific">Elsinoe australis</name>
    <dbReference type="NCBI Taxonomy" id="40998"/>
    <lineage>
        <taxon>Eukaryota</taxon>
        <taxon>Fungi</taxon>
        <taxon>Dikarya</taxon>
        <taxon>Ascomycota</taxon>
        <taxon>Pezizomycotina</taxon>
        <taxon>Dothideomycetes</taxon>
        <taxon>Dothideomycetidae</taxon>
        <taxon>Myriangiales</taxon>
        <taxon>Elsinoaceae</taxon>
        <taxon>Elsinoe</taxon>
    </lineage>
</organism>